<dbReference type="Pfam" id="PF01266">
    <property type="entry name" value="DAO"/>
    <property type="match status" value="1"/>
</dbReference>
<dbReference type="InterPro" id="IPR006076">
    <property type="entry name" value="FAD-dep_OxRdtase"/>
</dbReference>
<feature type="domain" description="FAD dependent oxidoreductase" evidence="7">
    <location>
        <begin position="18"/>
        <end position="443"/>
    </location>
</feature>
<evidence type="ECO:0000256" key="5">
    <source>
        <dbReference type="ARBA" id="ARBA00023002"/>
    </source>
</evidence>
<dbReference type="InterPro" id="IPR045170">
    <property type="entry name" value="MTOX"/>
</dbReference>
<dbReference type="InterPro" id="IPR036188">
    <property type="entry name" value="FAD/NAD-bd_sf"/>
</dbReference>
<feature type="compositionally biased region" description="Low complexity" evidence="6">
    <location>
        <begin position="121"/>
        <end position="135"/>
    </location>
</feature>
<dbReference type="GO" id="GO:0050660">
    <property type="term" value="F:flavin adenine dinucleotide binding"/>
    <property type="evidence" value="ECO:0007669"/>
    <property type="project" value="InterPro"/>
</dbReference>
<evidence type="ECO:0000313" key="8">
    <source>
        <dbReference type="EMBL" id="KAK2021123.1"/>
    </source>
</evidence>
<dbReference type="GO" id="GO:0008115">
    <property type="term" value="F:sarcosine oxidase activity"/>
    <property type="evidence" value="ECO:0007669"/>
    <property type="project" value="TreeGrafter"/>
</dbReference>
<dbReference type="Gene3D" id="3.30.9.10">
    <property type="entry name" value="D-Amino Acid Oxidase, subunit A, domain 2"/>
    <property type="match status" value="1"/>
</dbReference>
<comment type="similarity">
    <text evidence="2">Belongs to the MSOX/MTOX family.</text>
</comment>
<dbReference type="Gene3D" id="3.50.50.60">
    <property type="entry name" value="FAD/NAD(P)-binding domain"/>
    <property type="match status" value="1"/>
</dbReference>
<keyword evidence="5" id="KW-0560">Oxidoreductase</keyword>
<evidence type="ECO:0000256" key="6">
    <source>
        <dbReference type="SAM" id="MobiDB-lite"/>
    </source>
</evidence>
<keyword evidence="3" id="KW-0285">Flavoprotein</keyword>
<reference evidence="8" key="1">
    <citation type="submission" date="2021-06" db="EMBL/GenBank/DDBJ databases">
        <title>Comparative genomics, transcriptomics and evolutionary studies reveal genomic signatures of adaptation to plant cell wall in hemibiotrophic fungi.</title>
        <authorList>
            <consortium name="DOE Joint Genome Institute"/>
            <person name="Baroncelli R."/>
            <person name="Diaz J.F."/>
            <person name="Benocci T."/>
            <person name="Peng M."/>
            <person name="Battaglia E."/>
            <person name="Haridas S."/>
            <person name="Andreopoulos W."/>
            <person name="Labutti K."/>
            <person name="Pangilinan J."/>
            <person name="Floch G.L."/>
            <person name="Makela M.R."/>
            <person name="Henrissat B."/>
            <person name="Grigoriev I.V."/>
            <person name="Crouch J.A."/>
            <person name="De Vries R.P."/>
            <person name="Sukno S.A."/>
            <person name="Thon M.R."/>
        </authorList>
    </citation>
    <scope>NUCLEOTIDE SEQUENCE</scope>
    <source>
        <strain evidence="8">MAFF235873</strain>
    </source>
</reference>
<accession>A0AAD9H2C2</accession>
<proteinExistence type="inferred from homology"/>
<dbReference type="EMBL" id="MU843135">
    <property type="protein sequence ID" value="KAK2021123.1"/>
    <property type="molecule type" value="Genomic_DNA"/>
</dbReference>
<keyword evidence="4" id="KW-0274">FAD</keyword>
<evidence type="ECO:0000256" key="1">
    <source>
        <dbReference type="ARBA" id="ARBA00001974"/>
    </source>
</evidence>
<protein>
    <submittedName>
        <fullName evidence="8">FAD dependent oxidoreductase</fullName>
    </submittedName>
</protein>
<keyword evidence="9" id="KW-1185">Reference proteome</keyword>
<dbReference type="GO" id="GO:0004657">
    <property type="term" value="F:proline dehydrogenase activity"/>
    <property type="evidence" value="ECO:0007669"/>
    <property type="project" value="TreeGrafter"/>
</dbReference>
<comment type="caution">
    <text evidence="8">The sequence shown here is derived from an EMBL/GenBank/DDBJ whole genome shotgun (WGS) entry which is preliminary data.</text>
</comment>
<dbReference type="AlphaFoldDB" id="A0AAD9H2C2"/>
<evidence type="ECO:0000313" key="9">
    <source>
        <dbReference type="Proteomes" id="UP001232148"/>
    </source>
</evidence>
<name>A0AAD9H2C2_9PEZI</name>
<dbReference type="SUPFAM" id="SSF51905">
    <property type="entry name" value="FAD/NAD(P)-binding domain"/>
    <property type="match status" value="1"/>
</dbReference>
<dbReference type="Proteomes" id="UP001232148">
    <property type="component" value="Unassembled WGS sequence"/>
</dbReference>
<comment type="cofactor">
    <cofactor evidence="1">
        <name>FAD</name>
        <dbReference type="ChEBI" id="CHEBI:57692"/>
    </cofactor>
</comment>
<sequence>MSTGQTAAAAEEPAPSSILIIGSGVFGLTTAYELARRPRYASTTITVLDRSPVPGPSQDAASVDSSRIIRADYADPAYARLAAEAQTEWRKTEHPSDLGAEGRYSQSGLCLVADPTPTAAAAAAAPSSSSSSSPPLQRTVDTNAQAKRKAKKTSLEYVRESYDNVVSLAGPDGDKIIRELSTPAAIKDFLGTPIAPGTWGYINPLAGWADAGAAMSYLAAKVQALGRVTFVSGTATRLNYGPDRRTVTGATLDDGRVLSADLVIVAAGAWTGRLVDLSGQAIATGQAVGYIDITPSELEVLRKMPVTLNFSTGLFMIPPAGLQLKVARHAFGYLNPTPVPHPSPSAPSSARSTISLPATHLTDPRLKFPKEGEAALREAVRTIVPIPAIHDRPFSQTRLCWYTDTQSGDFLVCHHPEAKNLFVATGGSGHGFKFLPVLGREIVNVLEGRGDVVFTDKWRWRETKTKTDVTDLYEHIMTEDGSRGGIPGLLLKQEQAKL</sequence>
<evidence type="ECO:0000256" key="4">
    <source>
        <dbReference type="ARBA" id="ARBA00022827"/>
    </source>
</evidence>
<dbReference type="PANTHER" id="PTHR10961:SF46">
    <property type="entry name" value="PEROXISOMAL SARCOSINE OXIDASE"/>
    <property type="match status" value="1"/>
</dbReference>
<evidence type="ECO:0000256" key="3">
    <source>
        <dbReference type="ARBA" id="ARBA00022630"/>
    </source>
</evidence>
<dbReference type="PANTHER" id="PTHR10961">
    <property type="entry name" value="PEROXISOMAL SARCOSINE OXIDASE"/>
    <property type="match status" value="1"/>
</dbReference>
<dbReference type="GO" id="GO:0050031">
    <property type="term" value="F:L-pipecolate oxidase activity"/>
    <property type="evidence" value="ECO:0007669"/>
    <property type="project" value="TreeGrafter"/>
</dbReference>
<organism evidence="8 9">
    <name type="scientific">Colletotrichum zoysiae</name>
    <dbReference type="NCBI Taxonomy" id="1216348"/>
    <lineage>
        <taxon>Eukaryota</taxon>
        <taxon>Fungi</taxon>
        <taxon>Dikarya</taxon>
        <taxon>Ascomycota</taxon>
        <taxon>Pezizomycotina</taxon>
        <taxon>Sordariomycetes</taxon>
        <taxon>Hypocreomycetidae</taxon>
        <taxon>Glomerellales</taxon>
        <taxon>Glomerellaceae</taxon>
        <taxon>Colletotrichum</taxon>
        <taxon>Colletotrichum graminicola species complex</taxon>
    </lineage>
</organism>
<evidence type="ECO:0000256" key="2">
    <source>
        <dbReference type="ARBA" id="ARBA00010989"/>
    </source>
</evidence>
<evidence type="ECO:0000259" key="7">
    <source>
        <dbReference type="Pfam" id="PF01266"/>
    </source>
</evidence>
<gene>
    <name evidence="8" type="ORF">LX32DRAFT_271612</name>
</gene>
<feature type="region of interest" description="Disordered" evidence="6">
    <location>
        <begin position="121"/>
        <end position="153"/>
    </location>
</feature>